<accession>A0ABQ3UM95</accession>
<evidence type="ECO:0000259" key="2">
    <source>
        <dbReference type="Pfam" id="PF12697"/>
    </source>
</evidence>
<dbReference type="InterPro" id="IPR050266">
    <property type="entry name" value="AB_hydrolase_sf"/>
</dbReference>
<dbReference type="InterPro" id="IPR000073">
    <property type="entry name" value="AB_hydrolase_1"/>
</dbReference>
<dbReference type="PRINTS" id="PR00412">
    <property type="entry name" value="EPOXHYDRLASE"/>
</dbReference>
<protein>
    <submittedName>
        <fullName evidence="3">Hydrolase</fullName>
    </submittedName>
</protein>
<dbReference type="InterPro" id="IPR000639">
    <property type="entry name" value="Epox_hydrolase-like"/>
</dbReference>
<feature type="domain" description="AB hydrolase-1" evidence="2">
    <location>
        <begin position="35"/>
        <end position="270"/>
    </location>
</feature>
<dbReference type="SUPFAM" id="SSF53474">
    <property type="entry name" value="alpha/beta-Hydrolases"/>
    <property type="match status" value="1"/>
</dbReference>
<sequence length="279" mass="30882">MKNFAIQKTDYLHAQGAPLYYEIAGPEQPVSDIPILFIHAGVADCRMWDEQFAAFAPDYQLIRYDIRGFGKSAYPAKRFANHEDPSLLLGYLNITKAHVVACSYGGKVAIDFALTNPDSVASLTLVAPSVGGLKSDEEVERFSEQEEALLEQGDVAGATELNMRIWVDGPRRFPQEVDSTVRQRVYEMQYQAFGIEIPEGADLINLDPPACERLSEIITPTLAIVGDLDLPSRFDIVSQLTEAMPNVQTLTLEGGAHMVTMEQPQAFNQALRAFLQTVK</sequence>
<comment type="caution">
    <text evidence="3">The sequence shown here is derived from an EMBL/GenBank/DDBJ whole genome shotgun (WGS) entry which is preliminary data.</text>
</comment>
<dbReference type="PANTHER" id="PTHR43798">
    <property type="entry name" value="MONOACYLGLYCEROL LIPASE"/>
    <property type="match status" value="1"/>
</dbReference>
<dbReference type="Proteomes" id="UP000654345">
    <property type="component" value="Unassembled WGS sequence"/>
</dbReference>
<dbReference type="Gene3D" id="3.40.50.1820">
    <property type="entry name" value="alpha/beta hydrolase"/>
    <property type="match status" value="1"/>
</dbReference>
<evidence type="ECO:0000256" key="1">
    <source>
        <dbReference type="ARBA" id="ARBA00022801"/>
    </source>
</evidence>
<dbReference type="EMBL" id="BNJG01000001">
    <property type="protein sequence ID" value="GHO53810.1"/>
    <property type="molecule type" value="Genomic_DNA"/>
</dbReference>
<dbReference type="PRINTS" id="PR00111">
    <property type="entry name" value="ABHYDROLASE"/>
</dbReference>
<keyword evidence="1 3" id="KW-0378">Hydrolase</keyword>
<evidence type="ECO:0000313" key="3">
    <source>
        <dbReference type="EMBL" id="GHO53810.1"/>
    </source>
</evidence>
<keyword evidence="4" id="KW-1185">Reference proteome</keyword>
<dbReference type="PANTHER" id="PTHR43798:SF31">
    <property type="entry name" value="AB HYDROLASE SUPERFAMILY PROTEIN YCLE"/>
    <property type="match status" value="1"/>
</dbReference>
<evidence type="ECO:0000313" key="4">
    <source>
        <dbReference type="Proteomes" id="UP000654345"/>
    </source>
</evidence>
<dbReference type="RefSeq" id="WP_201370591.1">
    <property type="nucleotide sequence ID" value="NZ_BNJG01000001.1"/>
</dbReference>
<name>A0ABQ3UM95_9CHLR</name>
<dbReference type="Pfam" id="PF12697">
    <property type="entry name" value="Abhydrolase_6"/>
    <property type="match status" value="1"/>
</dbReference>
<reference evidence="3 4" key="1">
    <citation type="journal article" date="2021" name="Int. J. Syst. Evol. Microbiol.">
        <title>Reticulibacter mediterranei gen. nov., sp. nov., within the new family Reticulibacteraceae fam. nov., and Ktedonospora formicarum gen. nov., sp. nov., Ktedonobacter robiniae sp. nov., Dictyobacter formicarum sp. nov. and Dictyobacter arantiisoli sp. nov., belonging to the class Ktedonobacteria.</title>
        <authorList>
            <person name="Yabe S."/>
            <person name="Zheng Y."/>
            <person name="Wang C.M."/>
            <person name="Sakai Y."/>
            <person name="Abe K."/>
            <person name="Yokota A."/>
            <person name="Donadio S."/>
            <person name="Cavaletti L."/>
            <person name="Monciardini P."/>
        </authorList>
    </citation>
    <scope>NUCLEOTIDE SEQUENCE [LARGE SCALE GENOMIC DNA]</scope>
    <source>
        <strain evidence="3 4">SOSP1-30</strain>
    </source>
</reference>
<dbReference type="GO" id="GO:0016787">
    <property type="term" value="F:hydrolase activity"/>
    <property type="evidence" value="ECO:0007669"/>
    <property type="project" value="UniProtKB-KW"/>
</dbReference>
<dbReference type="InterPro" id="IPR029058">
    <property type="entry name" value="AB_hydrolase_fold"/>
</dbReference>
<gene>
    <name evidence="3" type="ORF">KSB_22850</name>
</gene>
<organism evidence="3 4">
    <name type="scientific">Ktedonobacter robiniae</name>
    <dbReference type="NCBI Taxonomy" id="2778365"/>
    <lineage>
        <taxon>Bacteria</taxon>
        <taxon>Bacillati</taxon>
        <taxon>Chloroflexota</taxon>
        <taxon>Ktedonobacteria</taxon>
        <taxon>Ktedonobacterales</taxon>
        <taxon>Ktedonobacteraceae</taxon>
        <taxon>Ktedonobacter</taxon>
    </lineage>
</organism>
<proteinExistence type="predicted"/>